<dbReference type="Proteomes" id="UP001139012">
    <property type="component" value="Unassembled WGS sequence"/>
</dbReference>
<dbReference type="Proteomes" id="UP001139054">
    <property type="component" value="Unassembled WGS sequence"/>
</dbReference>
<dbReference type="InterPro" id="IPR013727">
    <property type="entry name" value="2CSK_N"/>
</dbReference>
<organism evidence="16 19">
    <name type="scientific">Bradyrhizobium zhengyangense</name>
    <dbReference type="NCBI Taxonomy" id="2911009"/>
    <lineage>
        <taxon>Bacteria</taxon>
        <taxon>Pseudomonadati</taxon>
        <taxon>Pseudomonadota</taxon>
        <taxon>Alphaproteobacteria</taxon>
        <taxon>Hyphomicrobiales</taxon>
        <taxon>Nitrobacteraceae</taxon>
        <taxon>Bradyrhizobium</taxon>
    </lineage>
</organism>
<keyword evidence="6 13" id="KW-0812">Transmembrane</keyword>
<dbReference type="GO" id="GO:0000155">
    <property type="term" value="F:phosphorelay sensor kinase activity"/>
    <property type="evidence" value="ECO:0007669"/>
    <property type="project" value="InterPro"/>
</dbReference>
<evidence type="ECO:0000256" key="1">
    <source>
        <dbReference type="ARBA" id="ARBA00000085"/>
    </source>
</evidence>
<evidence type="ECO:0000313" key="17">
    <source>
        <dbReference type="EMBL" id="MCG2668064.1"/>
    </source>
</evidence>
<protein>
    <recommendedName>
        <fullName evidence="3">histidine kinase</fullName>
        <ecNumber evidence="3">2.7.13.3</ecNumber>
    </recommendedName>
</protein>
<dbReference type="EMBL" id="JAKLUA010000003">
    <property type="protein sequence ID" value="MCG2668064.1"/>
    <property type="molecule type" value="Genomic_DNA"/>
</dbReference>
<evidence type="ECO:0000256" key="10">
    <source>
        <dbReference type="ARBA" id="ARBA00022989"/>
    </source>
</evidence>
<dbReference type="Gene3D" id="3.30.565.10">
    <property type="entry name" value="Histidine kinase-like ATPase, C-terminal domain"/>
    <property type="match status" value="1"/>
</dbReference>
<proteinExistence type="predicted"/>
<dbReference type="EMBL" id="JAKLTY010000006">
    <property type="protein sequence ID" value="MCG2627317.1"/>
    <property type="molecule type" value="Genomic_DNA"/>
</dbReference>
<dbReference type="SMART" id="SM00388">
    <property type="entry name" value="HisKA"/>
    <property type="match status" value="1"/>
</dbReference>
<keyword evidence="11" id="KW-0902">Two-component regulatory system</keyword>
<dbReference type="PRINTS" id="PR00344">
    <property type="entry name" value="BCTRLSENSOR"/>
</dbReference>
<comment type="caution">
    <text evidence="16">The sequence shown here is derived from an EMBL/GenBank/DDBJ whole genome shotgun (WGS) entry which is preliminary data.</text>
</comment>
<evidence type="ECO:0000256" key="7">
    <source>
        <dbReference type="ARBA" id="ARBA00022741"/>
    </source>
</evidence>
<keyword evidence="5" id="KW-0808">Transferase</keyword>
<sequence length="465" mass="50805">MMSLRTRLFLILVAATGVIWLFAIGWIYVGTKHEVESVLDARLQEAARMVASLVPTKGVATPEASHDALDGIPIYERQLSCQIWSLDGRLVARSSGAPRARLSDTESGFSQRDIDGESWRVFTVEDADKGIRVLVGDRLGIREHLVAGIIKGLLTPTLLIVPLLGFLIWSSLSSGLRPLRTLARELQTRGADDMSPVQADRAPPEILPMTAALNALFEKVESARQHEREITAFAAHELRTPLAGLRTQAQVAISASDPPARERALRQILIAVDRTTRLVRQLLAMADLDARHDARPDAAVNLGAAIDEIVDAARGHDRIRVEIEPALSRTTVTANAALLAVALRNLHENAVEHTFDSGLVRWRVNSDADALVIAVEDEGPGIPPDELKLVTRRFFRGRLKRPSGSGLGLSIVELALRANGARLNLVNRGDRSGLRAEIVWPLPSDKAPVRTRRSSAVLRFVTKTS</sequence>
<dbReference type="InterPro" id="IPR004358">
    <property type="entry name" value="Sig_transdc_His_kin-like_C"/>
</dbReference>
<dbReference type="InterPro" id="IPR036097">
    <property type="entry name" value="HisK_dim/P_sf"/>
</dbReference>
<evidence type="ECO:0000313" key="16">
    <source>
        <dbReference type="EMBL" id="MCG2627317.1"/>
    </source>
</evidence>
<dbReference type="PANTHER" id="PTHR45436:SF14">
    <property type="entry name" value="SENSOR PROTEIN QSEC"/>
    <property type="match status" value="1"/>
</dbReference>
<evidence type="ECO:0000256" key="9">
    <source>
        <dbReference type="ARBA" id="ARBA00022840"/>
    </source>
</evidence>
<dbReference type="Pfam" id="PF02518">
    <property type="entry name" value="HATPase_c"/>
    <property type="match status" value="1"/>
</dbReference>
<evidence type="ECO:0000256" key="3">
    <source>
        <dbReference type="ARBA" id="ARBA00012438"/>
    </source>
</evidence>
<dbReference type="SUPFAM" id="SSF47384">
    <property type="entry name" value="Homodimeric domain of signal transducing histidine kinase"/>
    <property type="match status" value="1"/>
</dbReference>
<dbReference type="GO" id="GO:0005524">
    <property type="term" value="F:ATP binding"/>
    <property type="evidence" value="ECO:0007669"/>
    <property type="project" value="UniProtKB-KW"/>
</dbReference>
<dbReference type="InterPro" id="IPR003660">
    <property type="entry name" value="HAMP_dom"/>
</dbReference>
<evidence type="ECO:0000256" key="11">
    <source>
        <dbReference type="ARBA" id="ARBA00023012"/>
    </source>
</evidence>
<name>A0A9X1UGA7_9BRAD</name>
<dbReference type="SUPFAM" id="SSF55874">
    <property type="entry name" value="ATPase domain of HSP90 chaperone/DNA topoisomerase II/histidine kinase"/>
    <property type="match status" value="1"/>
</dbReference>
<dbReference type="GO" id="GO:0005886">
    <property type="term" value="C:plasma membrane"/>
    <property type="evidence" value="ECO:0007669"/>
    <property type="project" value="TreeGrafter"/>
</dbReference>
<evidence type="ECO:0000259" key="15">
    <source>
        <dbReference type="PROSITE" id="PS50885"/>
    </source>
</evidence>
<keyword evidence="7" id="KW-0547">Nucleotide-binding</keyword>
<feature type="domain" description="Histidine kinase" evidence="14">
    <location>
        <begin position="233"/>
        <end position="444"/>
    </location>
</feature>
<dbReference type="PROSITE" id="PS50109">
    <property type="entry name" value="HIS_KIN"/>
    <property type="match status" value="1"/>
</dbReference>
<keyword evidence="4" id="KW-0597">Phosphoprotein</keyword>
<feature type="transmembrane region" description="Helical" evidence="13">
    <location>
        <begin position="7"/>
        <end position="29"/>
    </location>
</feature>
<dbReference type="SMART" id="SM00387">
    <property type="entry name" value="HATPase_c"/>
    <property type="match status" value="1"/>
</dbReference>
<evidence type="ECO:0000256" key="13">
    <source>
        <dbReference type="SAM" id="Phobius"/>
    </source>
</evidence>
<dbReference type="Pfam" id="PF08521">
    <property type="entry name" value="2CSK_N"/>
    <property type="match status" value="1"/>
</dbReference>
<dbReference type="InterPro" id="IPR005467">
    <property type="entry name" value="His_kinase_dom"/>
</dbReference>
<evidence type="ECO:0000256" key="6">
    <source>
        <dbReference type="ARBA" id="ARBA00022692"/>
    </source>
</evidence>
<comment type="catalytic activity">
    <reaction evidence="1">
        <text>ATP + protein L-histidine = ADP + protein N-phospho-L-histidine.</text>
        <dbReference type="EC" id="2.7.13.3"/>
    </reaction>
</comment>
<keyword evidence="8 16" id="KW-0418">Kinase</keyword>
<comment type="subcellular location">
    <subcellularLocation>
        <location evidence="2">Membrane</location>
        <topology evidence="2">Multi-pass membrane protein</topology>
    </subcellularLocation>
</comment>
<gene>
    <name evidence="17" type="ORF">L6637_13955</name>
    <name evidence="16" type="ORF">L6654_11835</name>
</gene>
<evidence type="ECO:0000256" key="8">
    <source>
        <dbReference type="ARBA" id="ARBA00022777"/>
    </source>
</evidence>
<dbReference type="AlphaFoldDB" id="A0A9X1UGA7"/>
<evidence type="ECO:0000256" key="2">
    <source>
        <dbReference type="ARBA" id="ARBA00004141"/>
    </source>
</evidence>
<keyword evidence="10 13" id="KW-1133">Transmembrane helix</keyword>
<keyword evidence="9" id="KW-0067">ATP-binding</keyword>
<dbReference type="PANTHER" id="PTHR45436">
    <property type="entry name" value="SENSOR HISTIDINE KINASE YKOH"/>
    <property type="match status" value="1"/>
</dbReference>
<evidence type="ECO:0000256" key="4">
    <source>
        <dbReference type="ARBA" id="ARBA00022553"/>
    </source>
</evidence>
<dbReference type="EC" id="2.7.13.3" evidence="3"/>
<evidence type="ECO:0000259" key="14">
    <source>
        <dbReference type="PROSITE" id="PS50109"/>
    </source>
</evidence>
<dbReference type="CDD" id="cd00082">
    <property type="entry name" value="HisKA"/>
    <property type="match status" value="1"/>
</dbReference>
<dbReference type="InterPro" id="IPR003594">
    <property type="entry name" value="HATPase_dom"/>
</dbReference>
<dbReference type="RefSeq" id="WP_237866571.1">
    <property type="nucleotide sequence ID" value="NZ_JAKLTY010000006.1"/>
</dbReference>
<dbReference type="Gene3D" id="1.10.287.130">
    <property type="match status" value="1"/>
</dbReference>
<evidence type="ECO:0000313" key="19">
    <source>
        <dbReference type="Proteomes" id="UP001139054"/>
    </source>
</evidence>
<dbReference type="InterPro" id="IPR036890">
    <property type="entry name" value="HATPase_C_sf"/>
</dbReference>
<keyword evidence="12 13" id="KW-0472">Membrane</keyword>
<evidence type="ECO:0000256" key="12">
    <source>
        <dbReference type="ARBA" id="ARBA00023136"/>
    </source>
</evidence>
<feature type="domain" description="HAMP" evidence="15">
    <location>
        <begin position="173"/>
        <end position="225"/>
    </location>
</feature>
<accession>A0A9X1UGA7</accession>
<evidence type="ECO:0000256" key="5">
    <source>
        <dbReference type="ARBA" id="ARBA00022679"/>
    </source>
</evidence>
<evidence type="ECO:0000313" key="18">
    <source>
        <dbReference type="Proteomes" id="UP001139012"/>
    </source>
</evidence>
<keyword evidence="18" id="KW-1185">Reference proteome</keyword>
<dbReference type="Pfam" id="PF00512">
    <property type="entry name" value="HisKA"/>
    <property type="match status" value="1"/>
</dbReference>
<dbReference type="InterPro" id="IPR050428">
    <property type="entry name" value="TCS_sensor_his_kinase"/>
</dbReference>
<dbReference type="PROSITE" id="PS50885">
    <property type="entry name" value="HAMP"/>
    <property type="match status" value="1"/>
</dbReference>
<reference evidence="16" key="1">
    <citation type="submission" date="2022-01" db="EMBL/GenBank/DDBJ databases">
        <title>Genome sequnece data of strain Bradyrhizobium sp. nov.</title>
        <authorList>
            <person name="Zhang J."/>
        </authorList>
    </citation>
    <scope>NUCLEOTIDE SEQUENCE</scope>
    <source>
        <strain evidence="17">WYCCWR 12774</strain>
        <strain evidence="16">WYCCWR 13023</strain>
    </source>
</reference>
<dbReference type="InterPro" id="IPR003661">
    <property type="entry name" value="HisK_dim/P_dom"/>
</dbReference>